<evidence type="ECO:0000259" key="16">
    <source>
        <dbReference type="PROSITE" id="PS51115"/>
    </source>
</evidence>
<dbReference type="InterPro" id="IPR000034">
    <property type="entry name" value="Laminin_IV"/>
</dbReference>
<feature type="signal peptide" evidence="14">
    <location>
        <begin position="1"/>
        <end position="21"/>
    </location>
</feature>
<feature type="disulfide bond" evidence="12">
    <location>
        <begin position="1011"/>
        <end position="1020"/>
    </location>
</feature>
<name>A0AAJ7SIL3_9ACAR</name>
<evidence type="ECO:0000256" key="9">
    <source>
        <dbReference type="ARBA" id="ARBA00023157"/>
    </source>
</evidence>
<keyword evidence="11 12" id="KW-0424">Laminin EGF-like domain</keyword>
<evidence type="ECO:0000313" key="19">
    <source>
        <dbReference type="RefSeq" id="XP_028968442.1"/>
    </source>
</evidence>
<evidence type="ECO:0000256" key="5">
    <source>
        <dbReference type="ARBA" id="ARBA00022737"/>
    </source>
</evidence>
<sequence length="1625" mass="181609">MNVHLAFRVTIFVNVLLGVIAQEDRQQCYNTLQKAQRCLPPYGNVAYKRDVLATNTCGVVERQQFCIQNPRNISDIGCDNHCDIRNPAEAHPPSYMTDFKSLQTWWQSETLWEDVLKAPVNLTIDFQRPYIVYHIFLHFHASSPDAFAIYKRPNDTAEWEPFKYYSKSCEADYDMEDISSRKHTTGIRENRATCTSDGLADPLQGGTVAFRPLEDFDDDFDVSDDTEILSRENWLTASQIRISLRSLNTFGDEILENRRALRSYYFTISDVNIGARCQCNGHAKECKMNPRIPGYRDCHCEHNTEGEQCERCKPLFNNRPWAPATAQSANECQQCNCNGRSETCVFDPQLYEETNGQIGGRCVNCRDNRAGVHCKECKENYYESNSTGLCVPCNCDPRGSSNTQCLADGKCVCKPGVGGQYCDRCLPNHYDFTDDGCKPCECNTAGSRHSPPECDVVTGNCICKDNVEGQHCDLCQPKFFFLDAGNDRGCVACFCHGHSSSCASDTAHFKETILSEFKRGLEKWSAENDNGEPVQVRYEQSDKTISVDARNSLVYFVAPDSFLGDRRFSYSRFLNFTLRIDSDFGLPSTRDIVIEGANNRRISAPININRQPTPNNLATQYSVRLHELSGWRPVLSAVEFNKLLKDVRKIKIRGTYQEYGQGFLERVSLDSATTAISDSSDPEPAPWVEMCNCKEGYQGQFCEQCKSGYRRDPWGLELGPYATCDRCQCNNHSDSCDSETGRCICKHNTAGMNCEQCEVGFYGNPLIGKEDDCLPCPCPGQGKCSLRPDNTVMCMDCPAGYKGMRCEGCDEGYYGDPRGLLGPATECAPCQCNGNVDRDSINYCNTTNGKCTKCIYNTAGDHCEVCKAGFFGNALAEKKGDCKSCNCHVDGTRKPLNSTSKVLECEMTTGKCDCLLNVEGLQCDRCREGYWNLASGTGCESCACNTIGSKGSMCDVVTGVCSCQSGVQEPKCDVCQPLHYGFSAEGCKTCDCDPTGSSDMQCDVETGQCTCRPNFVGRTCNKCDRNTYYEQGTCKACDYCYTLVLDAVADHEKKIRDIGKLLEDVEREPNPEKSADFEDKLEEVRRNAEELWKEAKNAARSDVDLARKLRDLLTRIRKIQDKLLSQGSQADEAITKYNGLSNDAGDQKTAGQRNRQLLGQVIAYLEGDAIEALNEARKKSQQATKQSSLMQKTSGEVRGLVDKIKEDVDSAMGNAVKARDQSQIAFNLAKETLANHTRATDAIQSLKKQQMELRSMMARVVATAKKSQEEAIKAAEIALNELAEVNNTRLPEDGDIEGITSRARTLFAEAVQLSRQTLQAVESNEPNLREAARAMEEANIILNEARRQQQITDKLIDQVAEAHSKGQGAVKDGNAILANAQATYNTLKNFDQTVESHRNEALLQVKRIPQIQSTIDALTKKNQQVKDLIGDAERKAEQSRDTARLALRIAGQAKDEMNALSEDLRNSLHRANELNAENDNIEREVRTIGGQLKEFQDMIDNEHRKVEDVAELVGNAKSAAVETKQIATNALTEIRSILTQLSSIDSYDDNRLKELQRKLAKLEDQFRNSQIIERIRKLQIDKEAKTKLLIRHADDMEQVRADVNNIDDIRRTLPEGCFRNLNLEP</sequence>
<evidence type="ECO:0000256" key="11">
    <source>
        <dbReference type="ARBA" id="ARBA00023292"/>
    </source>
</evidence>
<dbReference type="Pfam" id="PF24973">
    <property type="entry name" value="EGF_LMN_ATRN"/>
    <property type="match status" value="2"/>
</dbReference>
<dbReference type="Proteomes" id="UP000694867">
    <property type="component" value="Unplaced"/>
</dbReference>
<dbReference type="FunFam" id="2.10.25.10:FF:000051">
    <property type="entry name" value="Laminin subunit alpha 4"/>
    <property type="match status" value="1"/>
</dbReference>
<dbReference type="GeneID" id="100903091"/>
<evidence type="ECO:0000313" key="18">
    <source>
        <dbReference type="Proteomes" id="UP000694867"/>
    </source>
</evidence>
<feature type="disulfide bond" evidence="12">
    <location>
        <begin position="990"/>
        <end position="1002"/>
    </location>
</feature>
<proteinExistence type="predicted"/>
<dbReference type="FunFam" id="2.10.25.10:FF:000065">
    <property type="entry name" value="Laminin subunit beta 1"/>
    <property type="match status" value="1"/>
</dbReference>
<feature type="domain" description="Laminin EGF-like" evidence="15">
    <location>
        <begin position="440"/>
        <end position="492"/>
    </location>
</feature>
<dbReference type="PROSITE" id="PS50027">
    <property type="entry name" value="EGF_LAM_2"/>
    <property type="match status" value="7"/>
</dbReference>
<dbReference type="PROSITE" id="PS51115">
    <property type="entry name" value="LAMININ_IVA"/>
    <property type="match status" value="1"/>
</dbReference>
<gene>
    <name evidence="19" type="primary">LOC100903091</name>
</gene>
<evidence type="ECO:0000256" key="1">
    <source>
        <dbReference type="ARBA" id="ARBA00004302"/>
    </source>
</evidence>
<feature type="domain" description="Laminin EGF-like" evidence="15">
    <location>
        <begin position="393"/>
        <end position="439"/>
    </location>
</feature>
<dbReference type="Gene3D" id="2.60.120.260">
    <property type="entry name" value="Galactose-binding domain-like"/>
    <property type="match status" value="1"/>
</dbReference>
<dbReference type="GO" id="GO:0009887">
    <property type="term" value="P:animal organ morphogenesis"/>
    <property type="evidence" value="ECO:0007669"/>
    <property type="project" value="TreeGrafter"/>
</dbReference>
<keyword evidence="2" id="KW-0964">Secreted</keyword>
<feature type="disulfide bond" evidence="12">
    <location>
        <begin position="992"/>
        <end position="1009"/>
    </location>
</feature>
<protein>
    <submittedName>
        <fullName evidence="19">Laminin subunit gamma-1</fullName>
    </submittedName>
</protein>
<dbReference type="Pfam" id="PF00055">
    <property type="entry name" value="Laminin_N"/>
    <property type="match status" value="1"/>
</dbReference>
<feature type="disulfide bond" evidence="12">
    <location>
        <begin position="463"/>
        <end position="472"/>
    </location>
</feature>
<dbReference type="PROSITE" id="PS01248">
    <property type="entry name" value="EGF_LAM_1"/>
    <property type="match status" value="4"/>
</dbReference>
<evidence type="ECO:0000259" key="15">
    <source>
        <dbReference type="PROSITE" id="PS50027"/>
    </source>
</evidence>
<feature type="domain" description="Laminin N-terminal" evidence="17">
    <location>
        <begin position="34"/>
        <end position="276"/>
    </location>
</feature>
<dbReference type="FunFam" id="2.10.25.10:FF:000166">
    <property type="entry name" value="laminin subunit gamma-1"/>
    <property type="match status" value="1"/>
</dbReference>
<dbReference type="FunFam" id="2.10.25.10:FF:000067">
    <property type="entry name" value="Laminin subunit gamma 1"/>
    <property type="match status" value="1"/>
</dbReference>
<feature type="chain" id="PRO_5042571508" evidence="14">
    <location>
        <begin position="22"/>
        <end position="1625"/>
    </location>
</feature>
<evidence type="ECO:0000256" key="14">
    <source>
        <dbReference type="SAM" id="SignalP"/>
    </source>
</evidence>
<accession>A0AAJ7SIL3</accession>
<dbReference type="PANTHER" id="PTHR10574">
    <property type="entry name" value="NETRIN/LAMININ-RELATED"/>
    <property type="match status" value="1"/>
</dbReference>
<dbReference type="CDD" id="cd00055">
    <property type="entry name" value="EGF_Lam"/>
    <property type="match status" value="9"/>
</dbReference>
<keyword evidence="18" id="KW-1185">Reference proteome</keyword>
<dbReference type="GO" id="GO:0005604">
    <property type="term" value="C:basement membrane"/>
    <property type="evidence" value="ECO:0007669"/>
    <property type="project" value="UniProtKB-SubCell"/>
</dbReference>
<feature type="domain" description="Laminin EGF-like" evidence="15">
    <location>
        <begin position="942"/>
        <end position="989"/>
    </location>
</feature>
<dbReference type="PRINTS" id="PR00011">
    <property type="entry name" value="EGFLAMININ"/>
</dbReference>
<dbReference type="InterPro" id="IPR056863">
    <property type="entry name" value="LMN_ATRN_NET-like_EGF"/>
</dbReference>
<evidence type="ECO:0000256" key="10">
    <source>
        <dbReference type="ARBA" id="ARBA00023180"/>
    </source>
</evidence>
<dbReference type="InterPro" id="IPR050440">
    <property type="entry name" value="Laminin/Netrin_ECM"/>
</dbReference>
<evidence type="ECO:0000256" key="12">
    <source>
        <dbReference type="PROSITE-ProRule" id="PRU00460"/>
    </source>
</evidence>
<dbReference type="GO" id="GO:0009888">
    <property type="term" value="P:tissue development"/>
    <property type="evidence" value="ECO:0007669"/>
    <property type="project" value="TreeGrafter"/>
</dbReference>
<feature type="domain" description="Laminin EGF-like" evidence="15">
    <location>
        <begin position="830"/>
        <end position="884"/>
    </location>
</feature>
<keyword evidence="7" id="KW-0130">Cell adhesion</keyword>
<dbReference type="SMART" id="SM00136">
    <property type="entry name" value="LamNT"/>
    <property type="match status" value="1"/>
</dbReference>
<dbReference type="PANTHER" id="PTHR10574:SF435">
    <property type="entry name" value="LAMININ SUBUNIT GAMMA-1"/>
    <property type="match status" value="1"/>
</dbReference>
<dbReference type="SMART" id="SM00181">
    <property type="entry name" value="EGF"/>
    <property type="match status" value="6"/>
</dbReference>
<dbReference type="FunFam" id="2.10.25.10:FF:000105">
    <property type="entry name" value="laminin subunit gamma-1"/>
    <property type="match status" value="2"/>
</dbReference>
<dbReference type="SUPFAM" id="SSF58104">
    <property type="entry name" value="Methyl-accepting chemotaxis protein (MCP) signaling domain"/>
    <property type="match status" value="1"/>
</dbReference>
<dbReference type="InterPro" id="IPR008211">
    <property type="entry name" value="Laminin_N"/>
</dbReference>
<dbReference type="Gene3D" id="2.10.25.10">
    <property type="entry name" value="Laminin"/>
    <property type="match status" value="10"/>
</dbReference>
<feature type="disulfide bond" evidence="12">
    <location>
        <begin position="413"/>
        <end position="422"/>
    </location>
</feature>
<dbReference type="SUPFAM" id="SSF57196">
    <property type="entry name" value="EGF/Laminin"/>
    <property type="match status" value="11"/>
</dbReference>
<feature type="disulfide bond" evidence="12">
    <location>
        <begin position="745"/>
        <end position="754"/>
    </location>
</feature>
<feature type="disulfide bond" evidence="12">
    <location>
        <begin position="963"/>
        <end position="972"/>
    </location>
</feature>
<evidence type="ECO:0000256" key="3">
    <source>
        <dbReference type="ARBA" id="ARBA00022530"/>
    </source>
</evidence>
<feature type="domain" description="Laminin EGF-like" evidence="15">
    <location>
        <begin position="727"/>
        <end position="775"/>
    </location>
</feature>
<dbReference type="FunFam" id="2.10.25.10:FF:000242">
    <property type="entry name" value="Laminin subunit alpha 1"/>
    <property type="match status" value="1"/>
</dbReference>
<dbReference type="SMART" id="SM00281">
    <property type="entry name" value="LamB"/>
    <property type="match status" value="1"/>
</dbReference>
<dbReference type="KEGG" id="goe:100903091"/>
<evidence type="ECO:0000256" key="6">
    <source>
        <dbReference type="ARBA" id="ARBA00022869"/>
    </source>
</evidence>
<dbReference type="InterPro" id="IPR002049">
    <property type="entry name" value="LE_dom"/>
</dbReference>
<keyword evidence="5" id="KW-0677">Repeat</keyword>
<dbReference type="Pfam" id="PF00053">
    <property type="entry name" value="EGF_laminin"/>
    <property type="match status" value="9"/>
</dbReference>
<feature type="disulfide bond" evidence="12">
    <location>
        <begin position="854"/>
        <end position="863"/>
    </location>
</feature>
<dbReference type="RefSeq" id="XP_028968442.1">
    <property type="nucleotide sequence ID" value="XM_029112609.1"/>
</dbReference>
<reference evidence="19" key="1">
    <citation type="submission" date="2025-08" db="UniProtKB">
        <authorList>
            <consortium name="RefSeq"/>
        </authorList>
    </citation>
    <scope>IDENTIFICATION</scope>
</reference>
<dbReference type="Pfam" id="PF00052">
    <property type="entry name" value="Laminin_B"/>
    <property type="match status" value="1"/>
</dbReference>
<comment type="caution">
    <text evidence="12">Lacks conserved residue(s) required for the propagation of feature annotation.</text>
</comment>
<evidence type="ECO:0000259" key="17">
    <source>
        <dbReference type="PROSITE" id="PS51117"/>
    </source>
</evidence>
<feature type="disulfide bond" evidence="12">
    <location>
        <begin position="944"/>
        <end position="961"/>
    </location>
</feature>
<dbReference type="GO" id="GO:0007155">
    <property type="term" value="P:cell adhesion"/>
    <property type="evidence" value="ECO:0007669"/>
    <property type="project" value="UniProtKB-KW"/>
</dbReference>
<keyword evidence="9 12" id="KW-1015">Disulfide bond</keyword>
<feature type="disulfide bond" evidence="12">
    <location>
        <begin position="393"/>
        <end position="405"/>
    </location>
</feature>
<evidence type="ECO:0000256" key="2">
    <source>
        <dbReference type="ARBA" id="ARBA00022525"/>
    </source>
</evidence>
<dbReference type="FunFam" id="2.10.25.10:FF:000090">
    <property type="entry name" value="laminin subunit alpha"/>
    <property type="match status" value="1"/>
</dbReference>
<feature type="coiled-coil region" evidence="13">
    <location>
        <begin position="1415"/>
        <end position="1491"/>
    </location>
</feature>
<dbReference type="InterPro" id="IPR000742">
    <property type="entry name" value="EGF"/>
</dbReference>
<feature type="coiled-coil region" evidence="13">
    <location>
        <begin position="1048"/>
        <end position="1098"/>
    </location>
</feature>
<dbReference type="PROSITE" id="PS51117">
    <property type="entry name" value="LAMININ_NTER"/>
    <property type="match status" value="1"/>
</dbReference>
<keyword evidence="8 13" id="KW-0175">Coiled coil</keyword>
<evidence type="ECO:0000256" key="13">
    <source>
        <dbReference type="SAM" id="Coils"/>
    </source>
</evidence>
<feature type="domain" description="Laminin IV type A" evidence="16">
    <location>
        <begin position="519"/>
        <end position="690"/>
    </location>
</feature>
<keyword evidence="3" id="KW-0272">Extracellular matrix</keyword>
<feature type="domain" description="Laminin EGF-like" evidence="15">
    <location>
        <begin position="990"/>
        <end position="1036"/>
    </location>
</feature>
<organism evidence="18 19">
    <name type="scientific">Galendromus occidentalis</name>
    <name type="common">western predatory mite</name>
    <dbReference type="NCBI Taxonomy" id="34638"/>
    <lineage>
        <taxon>Eukaryota</taxon>
        <taxon>Metazoa</taxon>
        <taxon>Ecdysozoa</taxon>
        <taxon>Arthropoda</taxon>
        <taxon>Chelicerata</taxon>
        <taxon>Arachnida</taxon>
        <taxon>Acari</taxon>
        <taxon>Parasitiformes</taxon>
        <taxon>Mesostigmata</taxon>
        <taxon>Gamasina</taxon>
        <taxon>Phytoseioidea</taxon>
        <taxon>Phytoseiidae</taxon>
        <taxon>Typhlodrominae</taxon>
        <taxon>Galendromus</taxon>
    </lineage>
</organism>
<evidence type="ECO:0000256" key="8">
    <source>
        <dbReference type="ARBA" id="ARBA00023054"/>
    </source>
</evidence>
<feature type="domain" description="Laminin EGF-like" evidence="15">
    <location>
        <begin position="885"/>
        <end position="941"/>
    </location>
</feature>
<keyword evidence="10" id="KW-0325">Glycoprotein</keyword>
<evidence type="ECO:0000256" key="4">
    <source>
        <dbReference type="ARBA" id="ARBA00022729"/>
    </source>
</evidence>
<feature type="disulfide bond" evidence="12">
    <location>
        <begin position="942"/>
        <end position="954"/>
    </location>
</feature>
<feature type="disulfide bond" evidence="12">
    <location>
        <begin position="914"/>
        <end position="923"/>
    </location>
</feature>
<keyword evidence="6" id="KW-0084">Basement membrane</keyword>
<evidence type="ECO:0000256" key="7">
    <source>
        <dbReference type="ARBA" id="ARBA00022889"/>
    </source>
</evidence>
<dbReference type="SMART" id="SM00180">
    <property type="entry name" value="EGF_Lam"/>
    <property type="match status" value="11"/>
</dbReference>
<keyword evidence="4 14" id="KW-0732">Signal</keyword>
<comment type="subcellular location">
    <subcellularLocation>
        <location evidence="1">Secreted</location>
        <location evidence="1">Extracellular space</location>
        <location evidence="1">Extracellular matrix</location>
        <location evidence="1">Basement membrane</location>
    </subcellularLocation>
</comment>